<keyword evidence="11 13" id="KW-0486">Methionine biosynthesis</keyword>
<dbReference type="GO" id="GO:0009086">
    <property type="term" value="P:methionine biosynthetic process"/>
    <property type="evidence" value="ECO:0007669"/>
    <property type="project" value="UniProtKB-KW"/>
</dbReference>
<evidence type="ECO:0000256" key="7">
    <source>
        <dbReference type="ARBA" id="ARBA00022697"/>
    </source>
</evidence>
<name>A0A9X5E6T1_9CYAN</name>
<dbReference type="GO" id="GO:0009088">
    <property type="term" value="P:threonine biosynthetic process"/>
    <property type="evidence" value="ECO:0007669"/>
    <property type="project" value="UniProtKB-KW"/>
</dbReference>
<feature type="region of interest" description="Disordered" evidence="15">
    <location>
        <begin position="276"/>
        <end position="299"/>
    </location>
</feature>
<dbReference type="SUPFAM" id="SSF55347">
    <property type="entry name" value="Glyceraldehyde-3-phosphate dehydrogenase-like, C-terminal domain"/>
    <property type="match status" value="2"/>
</dbReference>
<accession>A0A9X5E6T1</accession>
<evidence type="ECO:0000256" key="10">
    <source>
        <dbReference type="ARBA" id="ARBA00023053"/>
    </source>
</evidence>
<dbReference type="InterPro" id="IPR001342">
    <property type="entry name" value="HDH_cat"/>
</dbReference>
<keyword evidence="6 13" id="KW-0028">Amino-acid biosynthesis</keyword>
<dbReference type="Pfam" id="PF03447">
    <property type="entry name" value="NAD_binding_3"/>
    <property type="match status" value="1"/>
</dbReference>
<evidence type="ECO:0000256" key="3">
    <source>
        <dbReference type="ARBA" id="ARBA00006753"/>
    </source>
</evidence>
<evidence type="ECO:0000256" key="12">
    <source>
        <dbReference type="ARBA" id="ARBA00048841"/>
    </source>
</evidence>
<keyword evidence="18" id="KW-1185">Reference proteome</keyword>
<evidence type="ECO:0000256" key="5">
    <source>
        <dbReference type="ARBA" id="ARBA00013376"/>
    </source>
</evidence>
<evidence type="ECO:0000256" key="13">
    <source>
        <dbReference type="RuleBase" id="RU000579"/>
    </source>
</evidence>
<dbReference type="Pfam" id="PF00742">
    <property type="entry name" value="Homoserine_dh"/>
    <property type="match status" value="1"/>
</dbReference>
<dbReference type="CDD" id="cd04881">
    <property type="entry name" value="ACT_HSDH-Hom"/>
    <property type="match status" value="1"/>
</dbReference>
<proteinExistence type="inferred from homology"/>
<keyword evidence="7 13" id="KW-0791">Threonine biosynthesis</keyword>
<dbReference type="PROSITE" id="PS51671">
    <property type="entry name" value="ACT"/>
    <property type="match status" value="1"/>
</dbReference>
<dbReference type="Gene3D" id="3.30.360.10">
    <property type="entry name" value="Dihydrodipicolinate Reductase, domain 2"/>
    <property type="match status" value="2"/>
</dbReference>
<reference evidence="17 18" key="1">
    <citation type="journal article" date="2015" name="Genome Announc.">
        <title>Draft Genome Sequence of the Terrestrial Cyanobacterium Scytonema millei VB511283, Isolated from Eastern India.</title>
        <authorList>
            <person name="Sen D."/>
            <person name="Chandrababunaidu M.M."/>
            <person name="Singh D."/>
            <person name="Sanghi N."/>
            <person name="Ghorai A."/>
            <person name="Mishra G.P."/>
            <person name="Madduluri M."/>
            <person name="Adhikary S.P."/>
            <person name="Tripathy S."/>
        </authorList>
    </citation>
    <scope>NUCLEOTIDE SEQUENCE [LARGE SCALE GENOMIC DNA]</scope>
    <source>
        <strain evidence="17 18">VB511283</strain>
    </source>
</reference>
<keyword evidence="8 13" id="KW-0521">NADP</keyword>
<comment type="pathway">
    <text evidence="1 13">Amino-acid biosynthesis; L-threonine biosynthesis; L-threonine from L-aspartate: step 3/5.</text>
</comment>
<dbReference type="PROSITE" id="PS01042">
    <property type="entry name" value="HOMOSER_DHGENASE"/>
    <property type="match status" value="1"/>
</dbReference>
<gene>
    <name evidence="17" type="ORF">QH73_0014450</name>
</gene>
<dbReference type="SUPFAM" id="SSF55021">
    <property type="entry name" value="ACT-like"/>
    <property type="match status" value="1"/>
</dbReference>
<evidence type="ECO:0000256" key="2">
    <source>
        <dbReference type="ARBA" id="ARBA00005062"/>
    </source>
</evidence>
<dbReference type="RefSeq" id="WP_132867091.1">
    <property type="nucleotide sequence ID" value="NZ_JTJC03000003.1"/>
</dbReference>
<dbReference type="Proteomes" id="UP000031532">
    <property type="component" value="Unassembled WGS sequence"/>
</dbReference>
<dbReference type="PANTHER" id="PTHR43331">
    <property type="entry name" value="HOMOSERINE DEHYDROGENASE"/>
    <property type="match status" value="1"/>
</dbReference>
<dbReference type="Pfam" id="PF01842">
    <property type="entry name" value="ACT"/>
    <property type="match status" value="1"/>
</dbReference>
<dbReference type="FunFam" id="3.30.360.10:FF:000005">
    <property type="entry name" value="Homoserine dehydrogenase"/>
    <property type="match status" value="1"/>
</dbReference>
<dbReference type="SUPFAM" id="SSF51735">
    <property type="entry name" value="NAD(P)-binding Rossmann-fold domains"/>
    <property type="match status" value="1"/>
</dbReference>
<keyword evidence="10" id="KW-0915">Sodium</keyword>
<dbReference type="InterPro" id="IPR036291">
    <property type="entry name" value="NAD(P)-bd_dom_sf"/>
</dbReference>
<evidence type="ECO:0000256" key="9">
    <source>
        <dbReference type="ARBA" id="ARBA00023002"/>
    </source>
</evidence>
<evidence type="ECO:0000256" key="11">
    <source>
        <dbReference type="ARBA" id="ARBA00023167"/>
    </source>
</evidence>
<comment type="catalytic activity">
    <reaction evidence="12">
        <text>L-homoserine + NADP(+) = L-aspartate 4-semialdehyde + NADPH + H(+)</text>
        <dbReference type="Rhea" id="RHEA:15761"/>
        <dbReference type="ChEBI" id="CHEBI:15378"/>
        <dbReference type="ChEBI" id="CHEBI:57476"/>
        <dbReference type="ChEBI" id="CHEBI:57783"/>
        <dbReference type="ChEBI" id="CHEBI:58349"/>
        <dbReference type="ChEBI" id="CHEBI:537519"/>
        <dbReference type="EC" id="1.1.1.3"/>
    </reaction>
    <physiologicalReaction direction="right-to-left" evidence="12">
        <dbReference type="Rhea" id="RHEA:15763"/>
    </physiologicalReaction>
</comment>
<comment type="caution">
    <text evidence="17">The sequence shown here is derived from an EMBL/GenBank/DDBJ whole genome shotgun (WGS) entry which is preliminary data.</text>
</comment>
<dbReference type="InterPro" id="IPR002912">
    <property type="entry name" value="ACT_dom"/>
</dbReference>
<dbReference type="Gene3D" id="3.40.50.720">
    <property type="entry name" value="NAD(P)-binding Rossmann-like Domain"/>
    <property type="match status" value="2"/>
</dbReference>
<feature type="domain" description="ACT" evidence="16">
    <location>
        <begin position="411"/>
        <end position="485"/>
    </location>
</feature>
<evidence type="ECO:0000256" key="4">
    <source>
        <dbReference type="ARBA" id="ARBA00013213"/>
    </source>
</evidence>
<dbReference type="InterPro" id="IPR045865">
    <property type="entry name" value="ACT-like_dom_sf"/>
</dbReference>
<dbReference type="AlphaFoldDB" id="A0A9X5E6T1"/>
<dbReference type="NCBIfam" id="NF004976">
    <property type="entry name" value="PRK06349.1"/>
    <property type="match status" value="1"/>
</dbReference>
<keyword evidence="9 13" id="KW-0560">Oxidoreductase</keyword>
<comment type="similarity">
    <text evidence="3 14">Belongs to the homoserine dehydrogenase family.</text>
</comment>
<dbReference type="OrthoDB" id="9808167at2"/>
<feature type="compositionally biased region" description="Polar residues" evidence="15">
    <location>
        <begin position="277"/>
        <end position="288"/>
    </location>
</feature>
<comment type="pathway">
    <text evidence="2 13">Amino-acid biosynthesis; L-methionine biosynthesis via de novo pathway; L-homoserine from L-aspartate: step 3/3.</text>
</comment>
<evidence type="ECO:0000256" key="15">
    <source>
        <dbReference type="SAM" id="MobiDB-lite"/>
    </source>
</evidence>
<evidence type="ECO:0000259" key="16">
    <source>
        <dbReference type="PROSITE" id="PS51671"/>
    </source>
</evidence>
<organism evidence="17 18">
    <name type="scientific">Scytonema millei VB511283</name>
    <dbReference type="NCBI Taxonomy" id="1245923"/>
    <lineage>
        <taxon>Bacteria</taxon>
        <taxon>Bacillati</taxon>
        <taxon>Cyanobacteriota</taxon>
        <taxon>Cyanophyceae</taxon>
        <taxon>Nostocales</taxon>
        <taxon>Scytonemataceae</taxon>
        <taxon>Scytonema</taxon>
    </lineage>
</organism>
<dbReference type="PANTHER" id="PTHR43331:SF1">
    <property type="entry name" value="HOMOSERINE DEHYDROGENASE"/>
    <property type="match status" value="1"/>
</dbReference>
<evidence type="ECO:0000256" key="8">
    <source>
        <dbReference type="ARBA" id="ARBA00022857"/>
    </source>
</evidence>
<evidence type="ECO:0000313" key="17">
    <source>
        <dbReference type="EMBL" id="NHC35838.1"/>
    </source>
</evidence>
<dbReference type="InterPro" id="IPR005106">
    <property type="entry name" value="Asp/hSer_DH_NAD-bd"/>
</dbReference>
<dbReference type="EMBL" id="JTJC03000003">
    <property type="protein sequence ID" value="NHC35838.1"/>
    <property type="molecule type" value="Genomic_DNA"/>
</dbReference>
<sequence length="494" mass="52188">MGIAHPTIVFGELSGKVVAFKVGLLGLGTVGTGTVQLLQDRAGRHSLMQELEIYRVGVRSLDKSRAVNLPDGILTTDLQAIVTDPEVEIVIEVLGGLEPARSLIMEAIAHGKHVVTANKAVIARYGNEIFDAANAAGVYVMLEAAVGGGIPVIQPLKQSLGVNRIHAITGIVNGTTNYILTRMQAEGSSFDDVLADAQKLGYAEADPTADVDGLDAGDKIAILASLAYGGRIKLPDVYCEGIRQVSQTDITYAQKLGFTIKLLAIAQRERAGLSGRSVAQQANGLNSPQRERAGLSGRSVAQQANGLNPPLLSVRVHPTLVPESHPLASIHGVYNAILVEAEPLGQVMFFGPGAGAGATASAVVSDILNVAAVLKTGHLETESASLHPLLACTHQDYCAIAPMSELVTRFYARFLTKDHPGVIGKLGTCFGSHGVSLESVVQTGIHKHLAEIVVVTHNVREGDFHQALAEIRQLEAVDSIPSILRVLEERNGEE</sequence>
<dbReference type="GO" id="GO:0050661">
    <property type="term" value="F:NADP binding"/>
    <property type="evidence" value="ECO:0007669"/>
    <property type="project" value="InterPro"/>
</dbReference>
<evidence type="ECO:0000313" key="18">
    <source>
        <dbReference type="Proteomes" id="UP000031532"/>
    </source>
</evidence>
<evidence type="ECO:0000256" key="1">
    <source>
        <dbReference type="ARBA" id="ARBA00005056"/>
    </source>
</evidence>
<dbReference type="InterPro" id="IPR019811">
    <property type="entry name" value="HDH_CS"/>
</dbReference>
<dbReference type="EC" id="1.1.1.3" evidence="4 13"/>
<protein>
    <recommendedName>
        <fullName evidence="5 13">Homoserine dehydrogenase</fullName>
        <ecNumber evidence="4 13">1.1.1.3</ecNumber>
    </recommendedName>
</protein>
<dbReference type="GO" id="GO:0004412">
    <property type="term" value="F:homoserine dehydrogenase activity"/>
    <property type="evidence" value="ECO:0007669"/>
    <property type="project" value="UniProtKB-EC"/>
</dbReference>
<evidence type="ECO:0000256" key="14">
    <source>
        <dbReference type="RuleBase" id="RU004171"/>
    </source>
</evidence>
<evidence type="ECO:0000256" key="6">
    <source>
        <dbReference type="ARBA" id="ARBA00022605"/>
    </source>
</evidence>
<dbReference type="Gene3D" id="3.30.70.260">
    <property type="match status" value="1"/>
</dbReference>